<dbReference type="Proteomes" id="UP000236291">
    <property type="component" value="Unassembled WGS sequence"/>
</dbReference>
<dbReference type="EMBL" id="ASHM01025252">
    <property type="protein sequence ID" value="PNX72912.1"/>
    <property type="molecule type" value="Genomic_DNA"/>
</dbReference>
<reference evidence="1 2" key="1">
    <citation type="journal article" date="2014" name="Am. J. Bot.">
        <title>Genome assembly and annotation for red clover (Trifolium pratense; Fabaceae).</title>
        <authorList>
            <person name="Istvanek J."/>
            <person name="Jaros M."/>
            <person name="Krenek A."/>
            <person name="Repkova J."/>
        </authorList>
    </citation>
    <scope>NUCLEOTIDE SEQUENCE [LARGE SCALE GENOMIC DNA]</scope>
    <source>
        <strain evidence="2">cv. Tatra</strain>
        <tissue evidence="1">Young leaves</tissue>
    </source>
</reference>
<evidence type="ECO:0000313" key="2">
    <source>
        <dbReference type="Proteomes" id="UP000236291"/>
    </source>
</evidence>
<comment type="caution">
    <text evidence="1">The sequence shown here is derived from an EMBL/GenBank/DDBJ whole genome shotgun (WGS) entry which is preliminary data.</text>
</comment>
<gene>
    <name evidence="1" type="ORF">L195_g028810</name>
</gene>
<dbReference type="AlphaFoldDB" id="A0A2K3L2Z7"/>
<proteinExistence type="predicted"/>
<name>A0A2K3L2Z7_TRIPR</name>
<protein>
    <submittedName>
        <fullName evidence="1">Uncharacterized protein</fullName>
    </submittedName>
</protein>
<organism evidence="1 2">
    <name type="scientific">Trifolium pratense</name>
    <name type="common">Red clover</name>
    <dbReference type="NCBI Taxonomy" id="57577"/>
    <lineage>
        <taxon>Eukaryota</taxon>
        <taxon>Viridiplantae</taxon>
        <taxon>Streptophyta</taxon>
        <taxon>Embryophyta</taxon>
        <taxon>Tracheophyta</taxon>
        <taxon>Spermatophyta</taxon>
        <taxon>Magnoliopsida</taxon>
        <taxon>eudicotyledons</taxon>
        <taxon>Gunneridae</taxon>
        <taxon>Pentapetalae</taxon>
        <taxon>rosids</taxon>
        <taxon>fabids</taxon>
        <taxon>Fabales</taxon>
        <taxon>Fabaceae</taxon>
        <taxon>Papilionoideae</taxon>
        <taxon>50 kb inversion clade</taxon>
        <taxon>NPAAA clade</taxon>
        <taxon>Hologalegina</taxon>
        <taxon>IRL clade</taxon>
        <taxon>Trifolieae</taxon>
        <taxon>Trifolium</taxon>
    </lineage>
</organism>
<sequence length="64" mass="7136">MNGCRWSIESGTSIKIMDDPWLRGQGAAWLPSPQNQGKVSTELQQQDYGSIWTILAPPKAKHLL</sequence>
<accession>A0A2K3L2Z7</accession>
<reference evidence="1 2" key="2">
    <citation type="journal article" date="2017" name="Front. Plant Sci.">
        <title>Gene Classification and Mining of Molecular Markers Useful in Red Clover (Trifolium pratense) Breeding.</title>
        <authorList>
            <person name="Istvanek J."/>
            <person name="Dluhosova J."/>
            <person name="Dluhos P."/>
            <person name="Patkova L."/>
            <person name="Nedelnik J."/>
            <person name="Repkova J."/>
        </authorList>
    </citation>
    <scope>NUCLEOTIDE SEQUENCE [LARGE SCALE GENOMIC DNA]</scope>
    <source>
        <strain evidence="2">cv. Tatra</strain>
        <tissue evidence="1">Young leaves</tissue>
    </source>
</reference>
<evidence type="ECO:0000313" key="1">
    <source>
        <dbReference type="EMBL" id="PNX72912.1"/>
    </source>
</evidence>